<accession>A0A7J6MMB2</accession>
<organism evidence="1 2">
    <name type="scientific">Perkinsus chesapeaki</name>
    <name type="common">Clam parasite</name>
    <name type="synonym">Perkinsus andrewsi</name>
    <dbReference type="NCBI Taxonomy" id="330153"/>
    <lineage>
        <taxon>Eukaryota</taxon>
        <taxon>Sar</taxon>
        <taxon>Alveolata</taxon>
        <taxon>Perkinsozoa</taxon>
        <taxon>Perkinsea</taxon>
        <taxon>Perkinsida</taxon>
        <taxon>Perkinsidae</taxon>
        <taxon>Perkinsus</taxon>
    </lineage>
</organism>
<gene>
    <name evidence="1" type="ORF">FOL47_000238</name>
</gene>
<dbReference type="Proteomes" id="UP000591131">
    <property type="component" value="Unassembled WGS sequence"/>
</dbReference>
<proteinExistence type="predicted"/>
<evidence type="ECO:0000313" key="2">
    <source>
        <dbReference type="Proteomes" id="UP000591131"/>
    </source>
</evidence>
<comment type="caution">
    <text evidence="1">The sequence shown here is derived from an EMBL/GenBank/DDBJ whole genome shotgun (WGS) entry which is preliminary data.</text>
</comment>
<dbReference type="EMBL" id="JAAPAO010000102">
    <property type="protein sequence ID" value="KAF4672685.1"/>
    <property type="molecule type" value="Genomic_DNA"/>
</dbReference>
<dbReference type="AlphaFoldDB" id="A0A7J6MMB2"/>
<reference evidence="1 2" key="1">
    <citation type="submission" date="2020-04" db="EMBL/GenBank/DDBJ databases">
        <title>Perkinsus chesapeaki whole genome sequence.</title>
        <authorList>
            <person name="Bogema D.R."/>
        </authorList>
    </citation>
    <scope>NUCLEOTIDE SEQUENCE [LARGE SCALE GENOMIC DNA]</scope>
    <source>
        <strain evidence="1">ATCC PRA-425</strain>
    </source>
</reference>
<protein>
    <submittedName>
        <fullName evidence="1">Uncharacterized protein</fullName>
    </submittedName>
</protein>
<sequence length="574" mass="63277">MWSTAATVHFPIVTREAYRVFLDHIGKNIDHLDANDAAVLASALMRNKEKMHSSLRKHVNDVARNLVKSLPAKLPSMTPMSIVQAAQLVPAGKVGTHRLIMQELATRTDITAATWGQILRLYAEGNNEWIGEVWGKINEALLAADGKTTAIVLNALARAHPKSANIRQFVLQVEERPRGWDVHSAAITCISMARLGQVQNAIDSPELDGNFAKLQEYLLTQDLRRSSMLQLKQIALGFSLAFNTKVSKELWKAIALAAVDEQIPGTAEDRIGVLGCLSTGYPLGKATREIEALVKSVGEKTDFRKLSSRSLNLFTMKLVKMRYFPSDTMAKVEACIVEDPDKFVPNGEAVLSVIHYLFACNSGNLALWKTVEAKLNALHETMRTEDLLPSVGFMTTSNRRPSESVATDVLARSAEPGADVQEALRALVGLCKADLALDLPVHHPTLEILMTIHKKELQTEVLRDCIDMVCQVALYSGSSELICEIICNFSKVKLRNTNMAWLAWSSAMLSSLELLPVSLIRSMLRVNLDYRHPVAGLCRDSRMARGVQEALVSLGHDFNAESVIGGFQIDFVST</sequence>
<keyword evidence="2" id="KW-1185">Reference proteome</keyword>
<name>A0A7J6MMB2_PERCH</name>
<dbReference type="OrthoDB" id="442894at2759"/>
<evidence type="ECO:0000313" key="1">
    <source>
        <dbReference type="EMBL" id="KAF4672685.1"/>
    </source>
</evidence>